<feature type="region of interest" description="Disordered" evidence="1">
    <location>
        <begin position="512"/>
        <end position="614"/>
    </location>
</feature>
<feature type="compositionally biased region" description="Basic and acidic residues" evidence="1">
    <location>
        <begin position="599"/>
        <end position="614"/>
    </location>
</feature>
<feature type="signal peptide" evidence="3">
    <location>
        <begin position="1"/>
        <end position="33"/>
    </location>
</feature>
<dbReference type="KEGG" id="nav:JQS30_05500"/>
<protein>
    <submittedName>
        <fullName evidence="4">Uncharacterized protein</fullName>
    </submittedName>
</protein>
<evidence type="ECO:0000256" key="2">
    <source>
        <dbReference type="SAM" id="Phobius"/>
    </source>
</evidence>
<gene>
    <name evidence="4" type="ORF">JQS30_05500</name>
</gene>
<feature type="transmembrane region" description="Helical" evidence="2">
    <location>
        <begin position="339"/>
        <end position="358"/>
    </location>
</feature>
<name>A0A895XV12_9ACTN</name>
<dbReference type="Proteomes" id="UP000662939">
    <property type="component" value="Chromosome"/>
</dbReference>
<dbReference type="RefSeq" id="WP_213172375.1">
    <property type="nucleotide sequence ID" value="NZ_CP070496.1"/>
</dbReference>
<keyword evidence="2" id="KW-0812">Transmembrane</keyword>
<feature type="compositionally biased region" description="Gly residues" evidence="1">
    <location>
        <begin position="565"/>
        <end position="578"/>
    </location>
</feature>
<keyword evidence="5" id="KW-1185">Reference proteome</keyword>
<organism evidence="4 5">
    <name type="scientific">Natronoglycomyces albus</name>
    <dbReference type="NCBI Taxonomy" id="2811108"/>
    <lineage>
        <taxon>Bacteria</taxon>
        <taxon>Bacillati</taxon>
        <taxon>Actinomycetota</taxon>
        <taxon>Actinomycetes</taxon>
        <taxon>Glycomycetales</taxon>
        <taxon>Glycomycetaceae</taxon>
        <taxon>Natronoglycomyces</taxon>
    </lineage>
</organism>
<feature type="chain" id="PRO_5034528165" evidence="3">
    <location>
        <begin position="34"/>
        <end position="614"/>
    </location>
</feature>
<reference evidence="4" key="1">
    <citation type="submission" date="2021-02" db="EMBL/GenBank/DDBJ databases">
        <title>Natronoglycomyces albus gen. nov., sp. nov, a haloalkaliphilic actinobacterium from a soda solonchak soil.</title>
        <authorList>
            <person name="Sorokin D.Y."/>
            <person name="Khijniak T.V."/>
            <person name="Zakharycheva A.P."/>
            <person name="Boueva O.V."/>
            <person name="Ariskina E.V."/>
            <person name="Hahnke R.L."/>
            <person name="Bunk B."/>
            <person name="Sproer C."/>
            <person name="Schumann P."/>
            <person name="Evtushenko L.I."/>
            <person name="Kublanov I.V."/>
        </authorList>
    </citation>
    <scope>NUCLEOTIDE SEQUENCE</scope>
    <source>
        <strain evidence="4">DSM 106290</strain>
    </source>
</reference>
<dbReference type="SUPFAM" id="SSF101898">
    <property type="entry name" value="NHL repeat"/>
    <property type="match status" value="1"/>
</dbReference>
<feature type="compositionally biased region" description="Low complexity" evidence="1">
    <location>
        <begin position="527"/>
        <end position="564"/>
    </location>
</feature>
<keyword evidence="2" id="KW-0472">Membrane</keyword>
<sequence>MRDSDQRTWHWGSRFLAGVVATAFVGMAVPVHAQEGDDDDAEGDPSGGEVVCEVADDRLANIAGIAPADNGYWVLPDSSYHGAAMEIFRVDASCLVHEPIMINHQPREPEDLAMASDGYLWAADTGDQLTDRPQVAVTRVNPNDASDRQMFRFVYPDGPKHVDTMLLTPDDSVVFLYNDGADVVLYSPPTDQYLEENTPLERVATVSLEPTDTGHGGTDVSGAAMSPDGERVVLRTASDAYEWDIDGDIFSSLEENEPRITPLPGQTGGTIAYDEDGEFVTAGPGDSGASLRSYVPASVAEEEDDEGGEEAASERPGRDQGFTDWLIDTLGPDGIIKTLAAAAVIGLLIMFGGIWIIVRYRRQARERALSLEDDSDLDDDLDDLDDFDSENHAAAFAPDIKVEENYGDPEVSQLANRARRDEGGTVYGGAKNSEGSVYGAAGAREGGSVYGSAQSRTGAGSDAEVEANAENGWFKGTSGRSATGGGTTYGAGAAARGGNVYGAGANDEAGSVYGGAPSPSSAESERTPGTTYGATGAARGSTYGASDSGSRGNTYGSTGTSGTTYGSGGGSVYGGGESGSVYGDTSGAGPSGSVYGASSHEDDQWRGQGRGREG</sequence>
<feature type="region of interest" description="Disordered" evidence="1">
    <location>
        <begin position="282"/>
        <end position="321"/>
    </location>
</feature>
<accession>A0A895XV12</accession>
<evidence type="ECO:0000256" key="1">
    <source>
        <dbReference type="SAM" id="MobiDB-lite"/>
    </source>
</evidence>
<feature type="compositionally biased region" description="Acidic residues" evidence="1">
    <location>
        <begin position="300"/>
        <end position="311"/>
    </location>
</feature>
<evidence type="ECO:0000313" key="5">
    <source>
        <dbReference type="Proteomes" id="UP000662939"/>
    </source>
</evidence>
<evidence type="ECO:0000313" key="4">
    <source>
        <dbReference type="EMBL" id="QSB06366.1"/>
    </source>
</evidence>
<evidence type="ECO:0000256" key="3">
    <source>
        <dbReference type="SAM" id="SignalP"/>
    </source>
</evidence>
<keyword evidence="2" id="KW-1133">Transmembrane helix</keyword>
<keyword evidence="3" id="KW-0732">Signal</keyword>
<dbReference type="AlphaFoldDB" id="A0A895XV12"/>
<dbReference type="EMBL" id="CP070496">
    <property type="protein sequence ID" value="QSB06366.1"/>
    <property type="molecule type" value="Genomic_DNA"/>
</dbReference>
<proteinExistence type="predicted"/>